<evidence type="ECO:0000313" key="3">
    <source>
        <dbReference type="Proteomes" id="UP000306147"/>
    </source>
</evidence>
<dbReference type="Proteomes" id="UP000306147">
    <property type="component" value="Unassembled WGS sequence"/>
</dbReference>
<proteinExistence type="predicted"/>
<name>A0A4S1XDF9_9SPHN</name>
<keyword evidence="1" id="KW-0175">Coiled coil</keyword>
<dbReference type="AlphaFoldDB" id="A0A4S1XDF9"/>
<feature type="coiled-coil region" evidence="1">
    <location>
        <begin position="277"/>
        <end position="311"/>
    </location>
</feature>
<accession>A0A4S1XDF9</accession>
<dbReference type="EMBL" id="SRXT01000004">
    <property type="protein sequence ID" value="TGX53703.1"/>
    <property type="molecule type" value="Genomic_DNA"/>
</dbReference>
<evidence type="ECO:0000313" key="2">
    <source>
        <dbReference type="EMBL" id="TGX53703.1"/>
    </source>
</evidence>
<comment type="caution">
    <text evidence="2">The sequence shown here is derived from an EMBL/GenBank/DDBJ whole genome shotgun (WGS) entry which is preliminary data.</text>
</comment>
<evidence type="ECO:0000256" key="1">
    <source>
        <dbReference type="SAM" id="Coils"/>
    </source>
</evidence>
<reference evidence="2 3" key="1">
    <citation type="submission" date="2019-04" db="EMBL/GenBank/DDBJ databases">
        <title>Sphingomonas psychrotolerans sp. nov., isolated from soil in the Tianshan Mountains, Xinjiang, China.</title>
        <authorList>
            <person name="Luo Y."/>
            <person name="Sheng H."/>
        </authorList>
    </citation>
    <scope>NUCLEOTIDE SEQUENCE [LARGE SCALE GENOMIC DNA]</scope>
    <source>
        <strain evidence="2 3">ZFGT-11</strain>
    </source>
</reference>
<dbReference type="OrthoDB" id="9777694at2"/>
<sequence length="387" mass="43200">MTHLAKDFAISDVALHKISRKHDVPTPPPGWWAKKAAGKNVKQTPLPKAKVGSEDKITIAGGELSQEQPSIAAVREQARILATGEKLDAAPHPIVERTLAKLRKAKPSPIGIVSVAGPGLIKCEVAPETIDRLGAILSQIVQAAAMQGFSLIDGEPSARFRDEAESVGFAISELTKREKHILTEAEQAKEEAWLLKRERASKADSWRTYSFDRPRFPEWDYRPTGQLSFEFEQVCFWGGSPRRSYRDAKIQRLENMTADIAVGLAVFAAAKTEDKLRRAAEQQRVEEVLRLRQLEARAKHVEERRTSALGAILGELQELDRLRELMALLAKQAPVNPAPRVAGFLDWATDHLAMREARLSAPSLEERFTGERLFGDTDDFGFQVRRY</sequence>
<organism evidence="2 3">
    <name type="scientific">Sphingomonas gei</name>
    <dbReference type="NCBI Taxonomy" id="1395960"/>
    <lineage>
        <taxon>Bacteria</taxon>
        <taxon>Pseudomonadati</taxon>
        <taxon>Pseudomonadota</taxon>
        <taxon>Alphaproteobacteria</taxon>
        <taxon>Sphingomonadales</taxon>
        <taxon>Sphingomonadaceae</taxon>
        <taxon>Sphingomonas</taxon>
    </lineage>
</organism>
<gene>
    <name evidence="2" type="ORF">E5A73_09995</name>
</gene>
<keyword evidence="3" id="KW-1185">Reference proteome</keyword>
<protein>
    <submittedName>
        <fullName evidence="2">Uncharacterized protein</fullName>
    </submittedName>
</protein>